<keyword evidence="2" id="KW-1133">Transmembrane helix</keyword>
<feature type="region of interest" description="Disordered" evidence="1">
    <location>
        <begin position="1"/>
        <end position="59"/>
    </location>
</feature>
<evidence type="ECO:0000313" key="3">
    <source>
        <dbReference type="EMBL" id="EEN46545.1"/>
    </source>
</evidence>
<organism>
    <name type="scientific">Branchiostoma floridae</name>
    <name type="common">Florida lancelet</name>
    <name type="synonym">Amphioxus</name>
    <dbReference type="NCBI Taxonomy" id="7739"/>
    <lineage>
        <taxon>Eukaryota</taxon>
        <taxon>Metazoa</taxon>
        <taxon>Chordata</taxon>
        <taxon>Cephalochordata</taxon>
        <taxon>Leptocardii</taxon>
        <taxon>Amphioxiformes</taxon>
        <taxon>Branchiostomatidae</taxon>
        <taxon>Branchiostoma</taxon>
    </lineage>
</organism>
<accession>C3ZLS2</accession>
<keyword evidence="2" id="KW-0472">Membrane</keyword>
<proteinExistence type="predicted"/>
<reference evidence="3" key="1">
    <citation type="journal article" date="2008" name="Nature">
        <title>The amphioxus genome and the evolution of the chordate karyotype.</title>
        <authorList>
            <consortium name="US DOE Joint Genome Institute (JGI-PGF)"/>
            <person name="Putnam N.H."/>
            <person name="Butts T."/>
            <person name="Ferrier D.E.K."/>
            <person name="Furlong R.F."/>
            <person name="Hellsten U."/>
            <person name="Kawashima T."/>
            <person name="Robinson-Rechavi M."/>
            <person name="Shoguchi E."/>
            <person name="Terry A."/>
            <person name="Yu J.-K."/>
            <person name="Benito-Gutierrez E.L."/>
            <person name="Dubchak I."/>
            <person name="Garcia-Fernandez J."/>
            <person name="Gibson-Brown J.J."/>
            <person name="Grigoriev I.V."/>
            <person name="Horton A.C."/>
            <person name="de Jong P.J."/>
            <person name="Jurka J."/>
            <person name="Kapitonov V.V."/>
            <person name="Kohara Y."/>
            <person name="Kuroki Y."/>
            <person name="Lindquist E."/>
            <person name="Lucas S."/>
            <person name="Osoegawa K."/>
            <person name="Pennacchio L.A."/>
            <person name="Salamov A.A."/>
            <person name="Satou Y."/>
            <person name="Sauka-Spengler T."/>
            <person name="Schmutz J."/>
            <person name="Shin-I T."/>
            <person name="Toyoda A."/>
            <person name="Bronner-Fraser M."/>
            <person name="Fujiyama A."/>
            <person name="Holland L.Z."/>
            <person name="Holland P.W.H."/>
            <person name="Satoh N."/>
            <person name="Rokhsar D.S."/>
        </authorList>
    </citation>
    <scope>NUCLEOTIDE SEQUENCE [LARGE SCALE GENOMIC DNA]</scope>
    <source>
        <strain evidence="3">S238N-H82</strain>
        <tissue evidence="3">Testes</tissue>
    </source>
</reference>
<keyword evidence="4" id="KW-1185">Reference proteome</keyword>
<dbReference type="AlphaFoldDB" id="C3ZLS2"/>
<evidence type="ECO:0000313" key="4">
    <source>
        <dbReference type="Proteomes" id="UP000001554"/>
    </source>
</evidence>
<reference evidence="4" key="2">
    <citation type="journal article" date="2020" name="Nat. Ecol. Evol.">
        <title>Deeply conserved synteny resolves early events in vertebrate evolution.</title>
        <authorList>
            <person name="Simakov O."/>
            <person name="Marletaz F."/>
            <person name="Yue J.X."/>
            <person name="O'Connell B."/>
            <person name="Jenkins J."/>
            <person name="Brandt A."/>
            <person name="Calef R."/>
            <person name="Tung C.H."/>
            <person name="Huang T.K."/>
            <person name="Schmutz J."/>
            <person name="Satoh N."/>
            <person name="Yu J.K."/>
            <person name="Putnam N.H."/>
            <person name="Green R.E."/>
            <person name="Rokhsar D.S."/>
        </authorList>
    </citation>
    <scope>NUCLEOTIDE SEQUENCE [LARGE SCALE GENOMIC DNA]</scope>
    <source>
        <strain evidence="4">S238N-H82</strain>
    </source>
</reference>
<evidence type="ECO:0000256" key="2">
    <source>
        <dbReference type="SAM" id="Phobius"/>
    </source>
</evidence>
<dbReference type="InParanoid" id="C3ZLS2"/>
<protein>
    <submittedName>
        <fullName evidence="5">Uncharacterized protein LOC118430732 isoform X2</fullName>
    </submittedName>
</protein>
<reference evidence="5" key="3">
    <citation type="submission" date="2025-04" db="UniProtKB">
        <authorList>
            <consortium name="RefSeq"/>
        </authorList>
    </citation>
    <scope>IDENTIFICATION</scope>
    <source>
        <strain evidence="5">S238N-H82</strain>
        <tissue evidence="5">Testes</tissue>
    </source>
</reference>
<name>C3ZLS2_BRAFL</name>
<dbReference type="Proteomes" id="UP000001554">
    <property type="component" value="Chromosome 14"/>
</dbReference>
<evidence type="ECO:0000313" key="5">
    <source>
        <dbReference type="RefSeq" id="XP_035697630.1"/>
    </source>
</evidence>
<feature type="transmembrane region" description="Helical" evidence="2">
    <location>
        <begin position="70"/>
        <end position="90"/>
    </location>
</feature>
<gene>
    <name evidence="5" type="primary">LOC118430732</name>
    <name evidence="3" type="ORF">BRAFLDRAFT_86206</name>
</gene>
<dbReference type="EMBL" id="GG666642">
    <property type="protein sequence ID" value="EEN46545.1"/>
    <property type="molecule type" value="Genomic_DNA"/>
</dbReference>
<feature type="compositionally biased region" description="Basic and acidic residues" evidence="1">
    <location>
        <begin position="7"/>
        <end position="20"/>
    </location>
</feature>
<evidence type="ECO:0000256" key="1">
    <source>
        <dbReference type="SAM" id="MobiDB-lite"/>
    </source>
</evidence>
<sequence length="210" mass="23036">MADEDTTEKPSDSAADDIKDPPVQPVQEEEVGEPKGRRADSIQVDTVDGPEESVGVSGGKSSACCGGCPVLTVIVLGILVGNAFGLLLIYQRFYAVKGSPVKTSQIKASLPPSVAPPANQRRRSVLEGLTQEVDKPKMTPSPLREEDDRPHRIRRMPMKNDTEIQLTPFSEAKRKNIETVGDAKRLPFKIKRKTSLKGSKFQFRKKNALQ</sequence>
<keyword evidence="2" id="KW-0812">Transmembrane</keyword>
<dbReference type="RefSeq" id="XP_035697630.1">
    <property type="nucleotide sequence ID" value="XM_035841737.1"/>
</dbReference>
<dbReference type="GeneID" id="118430732"/>